<name>A0A8D5UFA9_9BACL</name>
<gene>
    <name evidence="6" type="primary">ycsG</name>
    <name evidence="6" type="ORF">JIR001_07330</name>
</gene>
<keyword evidence="4 5" id="KW-0472">Membrane</keyword>
<dbReference type="GO" id="GO:0005384">
    <property type="term" value="F:manganese ion transmembrane transporter activity"/>
    <property type="evidence" value="ECO:0007669"/>
    <property type="project" value="TreeGrafter"/>
</dbReference>
<evidence type="ECO:0000313" key="6">
    <source>
        <dbReference type="EMBL" id="BCU80950.1"/>
    </source>
</evidence>
<evidence type="ECO:0000256" key="3">
    <source>
        <dbReference type="ARBA" id="ARBA00022989"/>
    </source>
</evidence>
<dbReference type="GO" id="GO:0034755">
    <property type="term" value="P:iron ion transmembrane transport"/>
    <property type="evidence" value="ECO:0007669"/>
    <property type="project" value="TreeGrafter"/>
</dbReference>
<feature type="transmembrane region" description="Helical" evidence="5">
    <location>
        <begin position="221"/>
        <end position="244"/>
    </location>
</feature>
<feature type="transmembrane region" description="Helical" evidence="5">
    <location>
        <begin position="117"/>
        <end position="135"/>
    </location>
</feature>
<feature type="transmembrane region" description="Helical" evidence="5">
    <location>
        <begin position="36"/>
        <end position="54"/>
    </location>
</feature>
<dbReference type="GO" id="GO:0015086">
    <property type="term" value="F:cadmium ion transmembrane transporter activity"/>
    <property type="evidence" value="ECO:0007669"/>
    <property type="project" value="TreeGrafter"/>
</dbReference>
<accession>A0A8D5UFA9</accession>
<proteinExistence type="predicted"/>
<feature type="transmembrane region" description="Helical" evidence="5">
    <location>
        <begin position="306"/>
        <end position="323"/>
    </location>
</feature>
<feature type="transmembrane region" description="Helical" evidence="5">
    <location>
        <begin position="75"/>
        <end position="97"/>
    </location>
</feature>
<keyword evidence="2 5" id="KW-0812">Transmembrane</keyword>
<dbReference type="PANTHER" id="PTHR11706:SF2">
    <property type="entry name" value="TRANSPORTER PROTEIN"/>
    <property type="match status" value="1"/>
</dbReference>
<feature type="transmembrane region" description="Helical" evidence="5">
    <location>
        <begin position="329"/>
        <end position="352"/>
    </location>
</feature>
<comment type="subcellular location">
    <subcellularLocation>
        <location evidence="1">Membrane</location>
        <topology evidence="1">Multi-pass membrane protein</topology>
    </subcellularLocation>
</comment>
<feature type="transmembrane region" description="Helical" evidence="5">
    <location>
        <begin position="273"/>
        <end position="294"/>
    </location>
</feature>
<dbReference type="InterPro" id="IPR001046">
    <property type="entry name" value="NRAMP_fam"/>
</dbReference>
<evidence type="ECO:0000256" key="5">
    <source>
        <dbReference type="SAM" id="Phobius"/>
    </source>
</evidence>
<feature type="transmembrane region" description="Helical" evidence="5">
    <location>
        <begin position="181"/>
        <end position="200"/>
    </location>
</feature>
<dbReference type="PANTHER" id="PTHR11706">
    <property type="entry name" value="SOLUTE CARRIER PROTEIN FAMILY 11 MEMBER"/>
    <property type="match status" value="1"/>
</dbReference>
<reference evidence="6" key="2">
    <citation type="journal article" date="2021" name="Microbiol. Resour. Announc.">
        <title>Complete Genome Sequence of Polycladomyces abyssicola JIR-001T, Isolated from Hemipelagic Sediment in Deep Seawater.</title>
        <authorList>
            <person name="Tsubouchi T."/>
            <person name="Kaneko Y."/>
        </authorList>
    </citation>
    <scope>NUCLEOTIDE SEQUENCE</scope>
    <source>
        <strain evidence="6">JIR-001</strain>
    </source>
</reference>
<dbReference type="Proteomes" id="UP000677436">
    <property type="component" value="Chromosome"/>
</dbReference>
<feature type="transmembrane region" description="Helical" evidence="5">
    <location>
        <begin position="142"/>
        <end position="161"/>
    </location>
</feature>
<dbReference type="KEGG" id="pabs:JIR001_07330"/>
<keyword evidence="3 5" id="KW-1133">Transmembrane helix</keyword>
<dbReference type="EMBL" id="AP024601">
    <property type="protein sequence ID" value="BCU80950.1"/>
    <property type="molecule type" value="Genomic_DNA"/>
</dbReference>
<organism evidence="6 7">
    <name type="scientific">Polycladomyces abyssicola</name>
    <dbReference type="NCBI Taxonomy" id="1125966"/>
    <lineage>
        <taxon>Bacteria</taxon>
        <taxon>Bacillati</taxon>
        <taxon>Bacillota</taxon>
        <taxon>Bacilli</taxon>
        <taxon>Bacillales</taxon>
        <taxon>Thermoactinomycetaceae</taxon>
        <taxon>Polycladomyces</taxon>
    </lineage>
</organism>
<dbReference type="GO" id="GO:0005886">
    <property type="term" value="C:plasma membrane"/>
    <property type="evidence" value="ECO:0007669"/>
    <property type="project" value="TreeGrafter"/>
</dbReference>
<reference evidence="6" key="1">
    <citation type="journal article" date="2013" name="Int. J. Syst. Evol. Microbiol.">
        <title>Polycladomyces abyssicola gen. nov., sp. nov., a thermophilic filamentous bacterium isolated from hemipelagic sediment.</title>
        <authorList>
            <person name="Tsubouchi T."/>
            <person name="Shimane Y."/>
            <person name="Mori K."/>
            <person name="Usui K."/>
            <person name="Hiraki T."/>
            <person name="Tame A."/>
            <person name="Uematsu K."/>
            <person name="Maruyama T."/>
            <person name="Hatada Y."/>
        </authorList>
    </citation>
    <scope>NUCLEOTIDE SEQUENCE</scope>
    <source>
        <strain evidence="6">JIR-001</strain>
    </source>
</reference>
<evidence type="ECO:0000313" key="7">
    <source>
        <dbReference type="Proteomes" id="UP000677436"/>
    </source>
</evidence>
<feature type="transmembrane region" description="Helical" evidence="5">
    <location>
        <begin position="364"/>
        <end position="383"/>
    </location>
</feature>
<dbReference type="Pfam" id="PF01566">
    <property type="entry name" value="Nramp"/>
    <property type="match status" value="1"/>
</dbReference>
<evidence type="ECO:0000256" key="4">
    <source>
        <dbReference type="ARBA" id="ARBA00023136"/>
    </source>
</evidence>
<keyword evidence="7" id="KW-1185">Reference proteome</keyword>
<evidence type="ECO:0000256" key="1">
    <source>
        <dbReference type="ARBA" id="ARBA00004141"/>
    </source>
</evidence>
<protein>
    <submittedName>
        <fullName evidence="6">Putative membrane protein YcsG</fullName>
    </submittedName>
</protein>
<sequence>MNKKNRSLLLGAAFLMATSAIGPGFLTQTTYFTESLGANFGFVILISILIDIGAQINIWRIIAVSERRTQDIANMVLPGMGFLLAVLVVIGGLAFNIGNIAGTGLGMNVMFGMSPELGAVISGVIAIGIFLIREAGKAMDKFAQIMGSVMIVLTLYVMFTASPPYGEAAVKSIVPDSIDMLAIVTLVGGTVGGYITFAGGHRLLDGGVKGVEALSEVTKSSVSAIGIASIMRILLFLAALGVVAKGLSLDPKNPAASVFQLAAGNIGYKMFGVIMWAAAITSVIGSAYTSVSFIRTFGSVLEKYHRRMIVAFIVVSTLVFVIVGKPVKVLILAGALNGLILPVSLGVMLVAAHKKNIVGDYRHPVWLTISGAVIVVIMAYLGIDTMAEEIPKLLK</sequence>
<dbReference type="AlphaFoldDB" id="A0A8D5UFA9"/>
<evidence type="ECO:0000256" key="2">
    <source>
        <dbReference type="ARBA" id="ARBA00022692"/>
    </source>
</evidence>